<dbReference type="EMBL" id="PDNU01000008">
    <property type="protein sequence ID" value="PHK95553.1"/>
    <property type="molecule type" value="Genomic_DNA"/>
</dbReference>
<reference evidence="2 3" key="1">
    <citation type="submission" date="2017-10" db="EMBL/GenBank/DDBJ databases">
        <authorList>
            <person name="Banno H."/>
            <person name="Chua N.-H."/>
        </authorList>
    </citation>
    <scope>NUCLEOTIDE SEQUENCE [LARGE SCALE GENOMIC DNA]</scope>
    <source>
        <strain evidence="2 3">YW11</strain>
    </source>
</reference>
<gene>
    <name evidence="2" type="ORF">CR162_06750</name>
</gene>
<feature type="transmembrane region" description="Helical" evidence="1">
    <location>
        <begin position="84"/>
        <end position="103"/>
    </location>
</feature>
<evidence type="ECO:0000313" key="2">
    <source>
        <dbReference type="EMBL" id="PHK95553.1"/>
    </source>
</evidence>
<evidence type="ECO:0000256" key="1">
    <source>
        <dbReference type="SAM" id="Phobius"/>
    </source>
</evidence>
<comment type="caution">
    <text evidence="2">The sequence shown here is derived from an EMBL/GenBank/DDBJ whole genome shotgun (WGS) entry which is preliminary data.</text>
</comment>
<feature type="transmembrane region" description="Helical" evidence="1">
    <location>
        <begin position="12"/>
        <end position="31"/>
    </location>
</feature>
<proteinExistence type="predicted"/>
<keyword evidence="1" id="KW-1133">Transmembrane helix</keyword>
<evidence type="ECO:0000313" key="3">
    <source>
        <dbReference type="Proteomes" id="UP000223527"/>
    </source>
</evidence>
<name>A0A2C7AD09_9PROT</name>
<feature type="transmembrane region" description="Helical" evidence="1">
    <location>
        <begin position="51"/>
        <end position="72"/>
    </location>
</feature>
<dbReference type="AlphaFoldDB" id="A0A2C7AD09"/>
<accession>A0A2C7AD09</accession>
<organism evidence="2 3">
    <name type="scientific">Teichococcus rhizosphaerae</name>
    <dbReference type="NCBI Taxonomy" id="1335062"/>
    <lineage>
        <taxon>Bacteria</taxon>
        <taxon>Pseudomonadati</taxon>
        <taxon>Pseudomonadota</taxon>
        <taxon>Alphaproteobacteria</taxon>
        <taxon>Acetobacterales</taxon>
        <taxon>Roseomonadaceae</taxon>
        <taxon>Roseomonas</taxon>
    </lineage>
</organism>
<feature type="transmembrane region" description="Helical" evidence="1">
    <location>
        <begin position="153"/>
        <end position="173"/>
    </location>
</feature>
<keyword evidence="1" id="KW-0472">Membrane</keyword>
<feature type="transmembrane region" description="Helical" evidence="1">
    <location>
        <begin position="123"/>
        <end position="146"/>
    </location>
</feature>
<dbReference type="OrthoDB" id="7269948at2"/>
<sequence>MPSIETGRLFRLHCWLIGLVTLAHIASRLLFLAQGRESSISKVLNFSEESSIPTVASTAGLLAAAAVAALIALDARRSGQGERWGWAFVTGCLAFIAFDEGAALHDRLTYPLQAAFDFGGVFYIGWVVPYIALLVVAGLLCLPLAFRLPRRTLWRIILAGTLFVGAALGMELAESALLHRMAGAETALRDADIETFNRAPLMMLLITLEEFVEMLAIALLLRAFLLHLAEDRGVGAIRLTA</sequence>
<dbReference type="RefSeq" id="WP_099094784.1">
    <property type="nucleotide sequence ID" value="NZ_PDNU01000008.1"/>
</dbReference>
<protein>
    <submittedName>
        <fullName evidence="2">Uncharacterized protein</fullName>
    </submittedName>
</protein>
<feature type="transmembrane region" description="Helical" evidence="1">
    <location>
        <begin position="211"/>
        <end position="229"/>
    </location>
</feature>
<keyword evidence="1" id="KW-0812">Transmembrane</keyword>
<dbReference type="Proteomes" id="UP000223527">
    <property type="component" value="Unassembled WGS sequence"/>
</dbReference>
<keyword evidence="3" id="KW-1185">Reference proteome</keyword>